<proteinExistence type="predicted"/>
<dbReference type="EMBL" id="MVHF01000009">
    <property type="protein sequence ID" value="ORA36213.1"/>
    <property type="molecule type" value="Genomic_DNA"/>
</dbReference>
<evidence type="ECO:0000256" key="1">
    <source>
        <dbReference type="SAM" id="MobiDB-lite"/>
    </source>
</evidence>
<protein>
    <submittedName>
        <fullName evidence="2">Uncharacterized protein</fullName>
    </submittedName>
</protein>
<evidence type="ECO:0000313" key="3">
    <source>
        <dbReference type="Proteomes" id="UP000192448"/>
    </source>
</evidence>
<feature type="compositionally biased region" description="Polar residues" evidence="1">
    <location>
        <begin position="87"/>
        <end position="109"/>
    </location>
</feature>
<organism evidence="2 3">
    <name type="scientific">Mycobacterium aquaticum</name>
    <dbReference type="NCBI Taxonomy" id="1927124"/>
    <lineage>
        <taxon>Bacteria</taxon>
        <taxon>Bacillati</taxon>
        <taxon>Actinomycetota</taxon>
        <taxon>Actinomycetes</taxon>
        <taxon>Mycobacteriales</taxon>
        <taxon>Mycobacteriaceae</taxon>
        <taxon>Mycobacterium</taxon>
    </lineage>
</organism>
<comment type="caution">
    <text evidence="2">The sequence shown here is derived from an EMBL/GenBank/DDBJ whole genome shotgun (WGS) entry which is preliminary data.</text>
</comment>
<accession>A0A1X0B1N2</accession>
<dbReference type="STRING" id="1927124.BST13_11685"/>
<name>A0A1X0B1N2_9MYCO</name>
<dbReference type="Proteomes" id="UP000192448">
    <property type="component" value="Unassembled WGS sequence"/>
</dbReference>
<sequence length="109" mass="12521">MDSVARLKFVRRVDAFTYLFVEEGHPHGYPSYRRMDLDIWCRRLPDFGWVVCDAAGTVSSRPFDDAGQGERPPAGVWVSRKGDRSSEWQPNPQLPQHESVQWCSETPLV</sequence>
<dbReference type="AlphaFoldDB" id="A0A1X0B1N2"/>
<feature type="region of interest" description="Disordered" evidence="1">
    <location>
        <begin position="59"/>
        <end position="109"/>
    </location>
</feature>
<keyword evidence="3" id="KW-1185">Reference proteome</keyword>
<evidence type="ECO:0000313" key="2">
    <source>
        <dbReference type="EMBL" id="ORA36213.1"/>
    </source>
</evidence>
<reference evidence="2 3" key="1">
    <citation type="submission" date="2017-02" db="EMBL/GenBank/DDBJ databases">
        <title>The new phylogeny of genus Mycobacterium.</title>
        <authorList>
            <person name="Tortoli E."/>
            <person name="Trovato A."/>
            <person name="Cirillo D.M."/>
        </authorList>
    </citation>
    <scope>NUCLEOTIDE SEQUENCE [LARGE SCALE GENOMIC DNA]</scope>
    <source>
        <strain evidence="2 3">RW6</strain>
    </source>
</reference>
<gene>
    <name evidence="2" type="ORF">BST13_11685</name>
</gene>